<proteinExistence type="predicted"/>
<feature type="transmembrane region" description="Helical" evidence="1">
    <location>
        <begin position="6"/>
        <end position="25"/>
    </location>
</feature>
<sequence>MTETGYLLAAVAVCAGITWALRALPFALLSRLRDSPVVAYLDTAMPLGVMVILAAYTLRGVDWGASASLVPTVSALAVTVGLHLWLRNAVASIFAGTAVYVAVLALVF</sequence>
<evidence type="ECO:0000313" key="2">
    <source>
        <dbReference type="EMBL" id="MDA2807611.1"/>
    </source>
</evidence>
<dbReference type="EMBL" id="JAQFWP010000058">
    <property type="protein sequence ID" value="MDA2807611.1"/>
    <property type="molecule type" value="Genomic_DNA"/>
</dbReference>
<protein>
    <submittedName>
        <fullName evidence="2">AzlD domain-containing protein</fullName>
    </submittedName>
</protein>
<feature type="transmembrane region" description="Helical" evidence="1">
    <location>
        <begin position="89"/>
        <end position="107"/>
    </location>
</feature>
<organism evidence="2 3">
    <name type="scientific">Nocardiopsis suaedae</name>
    <dbReference type="NCBI Taxonomy" id="3018444"/>
    <lineage>
        <taxon>Bacteria</taxon>
        <taxon>Bacillati</taxon>
        <taxon>Actinomycetota</taxon>
        <taxon>Actinomycetes</taxon>
        <taxon>Streptosporangiales</taxon>
        <taxon>Nocardiopsidaceae</taxon>
        <taxon>Nocardiopsis</taxon>
    </lineage>
</organism>
<keyword evidence="1" id="KW-0472">Membrane</keyword>
<evidence type="ECO:0000256" key="1">
    <source>
        <dbReference type="SAM" id="Phobius"/>
    </source>
</evidence>
<dbReference type="RefSeq" id="WP_270680238.1">
    <property type="nucleotide sequence ID" value="NZ_JAQFWP010000058.1"/>
</dbReference>
<keyword evidence="3" id="KW-1185">Reference proteome</keyword>
<dbReference type="Proteomes" id="UP001165685">
    <property type="component" value="Unassembled WGS sequence"/>
</dbReference>
<evidence type="ECO:0000313" key="3">
    <source>
        <dbReference type="Proteomes" id="UP001165685"/>
    </source>
</evidence>
<feature type="transmembrane region" description="Helical" evidence="1">
    <location>
        <begin position="37"/>
        <end position="57"/>
    </location>
</feature>
<gene>
    <name evidence="2" type="ORF">O4U47_24085</name>
</gene>
<keyword evidence="1" id="KW-0812">Transmembrane</keyword>
<name>A0ABT4TSE0_9ACTN</name>
<accession>A0ABT4TSE0</accession>
<dbReference type="InterPro" id="IPR008407">
    <property type="entry name" value="Brnchd-chn_aa_trnsp_AzlD"/>
</dbReference>
<dbReference type="PIRSF" id="PIRSF003203">
    <property type="entry name" value="AzlD"/>
    <property type="match status" value="1"/>
</dbReference>
<reference evidence="2" key="1">
    <citation type="submission" date="2023-01" db="EMBL/GenBank/DDBJ databases">
        <title>Draft genome sequence of Nocardiopsis sp. LSu2-4 isolated from halophytes.</title>
        <authorList>
            <person name="Duangmal K."/>
            <person name="Chantavorakit T."/>
        </authorList>
    </citation>
    <scope>NUCLEOTIDE SEQUENCE</scope>
    <source>
        <strain evidence="2">LSu2-4</strain>
    </source>
</reference>
<feature type="transmembrane region" description="Helical" evidence="1">
    <location>
        <begin position="63"/>
        <end position="82"/>
    </location>
</feature>
<keyword evidence="1" id="KW-1133">Transmembrane helix</keyword>
<dbReference type="Pfam" id="PF05437">
    <property type="entry name" value="AzlD"/>
    <property type="match status" value="1"/>
</dbReference>
<comment type="caution">
    <text evidence="2">The sequence shown here is derived from an EMBL/GenBank/DDBJ whole genome shotgun (WGS) entry which is preliminary data.</text>
</comment>